<dbReference type="Proteomes" id="UP000077755">
    <property type="component" value="Chromosome 6"/>
</dbReference>
<proteinExistence type="inferred from homology"/>
<dbReference type="Gramene" id="KZM90280">
    <property type="protein sequence ID" value="KZM90280"/>
    <property type="gene ID" value="DCAR_022355"/>
</dbReference>
<comment type="subcellular location">
    <subcellularLocation>
        <location evidence="1">Secreted</location>
        <location evidence="1">Extracellular space</location>
        <location evidence="1">Apoplast</location>
    </subcellularLocation>
</comment>
<name>A0A161ZU73_DAUCS</name>
<comment type="similarity">
    <text evidence="1">Belongs to the plant dirigent protein family.</text>
</comment>
<keyword evidence="1" id="KW-0052">Apoplast</keyword>
<dbReference type="GO" id="GO:0048046">
    <property type="term" value="C:apoplast"/>
    <property type="evidence" value="ECO:0007669"/>
    <property type="project" value="UniProtKB-SubCell"/>
</dbReference>
<comment type="subunit">
    <text evidence="1">Homodimer.</text>
</comment>
<keyword evidence="4" id="KW-1185">Reference proteome</keyword>
<reference evidence="3" key="2">
    <citation type="submission" date="2022-03" db="EMBL/GenBank/DDBJ databases">
        <title>Draft title - Genomic analysis of global carrot germplasm unveils the trajectory of domestication and the origin of high carotenoid orange carrot.</title>
        <authorList>
            <person name="Iorizzo M."/>
            <person name="Ellison S."/>
            <person name="Senalik D."/>
            <person name="Macko-Podgorni A."/>
            <person name="Grzebelus D."/>
            <person name="Bostan H."/>
            <person name="Rolling W."/>
            <person name="Curaba J."/>
            <person name="Simon P."/>
        </authorList>
    </citation>
    <scope>NUCLEOTIDE SEQUENCE</scope>
    <source>
        <tissue evidence="3">Leaf</tissue>
    </source>
</reference>
<dbReference type="InterPro" id="IPR004265">
    <property type="entry name" value="Dirigent"/>
</dbReference>
<evidence type="ECO:0000313" key="2">
    <source>
        <dbReference type="EMBL" id="KZM90280.1"/>
    </source>
</evidence>
<dbReference type="EMBL" id="LNRQ01000006">
    <property type="protein sequence ID" value="KZM90280.1"/>
    <property type="molecule type" value="Genomic_DNA"/>
</dbReference>
<accession>A0A161ZU73</accession>
<reference evidence="2" key="1">
    <citation type="journal article" date="2016" name="Nat. Genet.">
        <title>A high-quality carrot genome assembly provides new insights into carotenoid accumulation and asterid genome evolution.</title>
        <authorList>
            <person name="Iorizzo M."/>
            <person name="Ellison S."/>
            <person name="Senalik D."/>
            <person name="Zeng P."/>
            <person name="Satapoomin P."/>
            <person name="Huang J."/>
            <person name="Bowman M."/>
            <person name="Iovene M."/>
            <person name="Sanseverino W."/>
            <person name="Cavagnaro P."/>
            <person name="Yildiz M."/>
            <person name="Macko-Podgorni A."/>
            <person name="Moranska E."/>
            <person name="Grzebelus E."/>
            <person name="Grzebelus D."/>
            <person name="Ashrafi H."/>
            <person name="Zheng Z."/>
            <person name="Cheng S."/>
            <person name="Spooner D."/>
            <person name="Van Deynze A."/>
            <person name="Simon P."/>
        </authorList>
    </citation>
    <scope>NUCLEOTIDE SEQUENCE [LARGE SCALE GENOMIC DNA]</scope>
    <source>
        <tissue evidence="2">Leaf</tissue>
    </source>
</reference>
<evidence type="ECO:0000256" key="1">
    <source>
        <dbReference type="RuleBase" id="RU363099"/>
    </source>
</evidence>
<keyword evidence="1" id="KW-0964">Secreted</keyword>
<dbReference type="EMBL" id="CP093348">
    <property type="protein sequence ID" value="WOH04414.1"/>
    <property type="molecule type" value="Genomic_DNA"/>
</dbReference>
<gene>
    <name evidence="2" type="ORF">DCAR_022355</name>
    <name evidence="3" type="ORF">DCAR_0623823</name>
</gene>
<protein>
    <recommendedName>
        <fullName evidence="1">Dirigent protein</fullName>
    </recommendedName>
</protein>
<comment type="function">
    <text evidence="1">Dirigent proteins impart stereoselectivity on the phenoxy radical-coupling reaction, yielding optically active lignans from two molecules of coniferyl alcohol in the biosynthesis of lignans, flavonolignans, and alkaloids and thus plays a central role in plant secondary metabolism.</text>
</comment>
<organism evidence="2">
    <name type="scientific">Daucus carota subsp. sativus</name>
    <name type="common">Carrot</name>
    <dbReference type="NCBI Taxonomy" id="79200"/>
    <lineage>
        <taxon>Eukaryota</taxon>
        <taxon>Viridiplantae</taxon>
        <taxon>Streptophyta</taxon>
        <taxon>Embryophyta</taxon>
        <taxon>Tracheophyta</taxon>
        <taxon>Spermatophyta</taxon>
        <taxon>Magnoliopsida</taxon>
        <taxon>eudicotyledons</taxon>
        <taxon>Gunneridae</taxon>
        <taxon>Pentapetalae</taxon>
        <taxon>asterids</taxon>
        <taxon>campanulids</taxon>
        <taxon>Apiales</taxon>
        <taxon>Apiaceae</taxon>
        <taxon>Apioideae</taxon>
        <taxon>Scandiceae</taxon>
        <taxon>Daucinae</taxon>
        <taxon>Daucus</taxon>
        <taxon>Daucus sect. Daucus</taxon>
    </lineage>
</organism>
<evidence type="ECO:0000313" key="3">
    <source>
        <dbReference type="EMBL" id="WOH04414.1"/>
    </source>
</evidence>
<dbReference type="AlphaFoldDB" id="A0A161ZU73"/>
<dbReference type="Pfam" id="PF03018">
    <property type="entry name" value="Dirigent"/>
    <property type="match status" value="1"/>
</dbReference>
<evidence type="ECO:0000313" key="4">
    <source>
        <dbReference type="Proteomes" id="UP000077755"/>
    </source>
</evidence>
<sequence>MPVVGGSGMFRFSHGYAMAKTFRSDQKVAVVVYDDCMNPLIAPSHPAQSTLHANDKTVSSLEPISVIYLVPFNLVSLEQHQLKKLGNF</sequence>